<organism evidence="1 2">
    <name type="scientific">Limnofasciculus baicalensis BBK-W-15</name>
    <dbReference type="NCBI Taxonomy" id="2699891"/>
    <lineage>
        <taxon>Bacteria</taxon>
        <taxon>Bacillati</taxon>
        <taxon>Cyanobacteriota</taxon>
        <taxon>Cyanophyceae</taxon>
        <taxon>Coleofasciculales</taxon>
        <taxon>Coleofasciculaceae</taxon>
        <taxon>Limnofasciculus</taxon>
        <taxon>Limnofasciculus baicalensis</taxon>
    </lineage>
</organism>
<comment type="caution">
    <text evidence="1">The sequence shown here is derived from an EMBL/GenBank/DDBJ whole genome shotgun (WGS) entry which is preliminary data.</text>
</comment>
<evidence type="ECO:0000313" key="2">
    <source>
        <dbReference type="Proteomes" id="UP001204953"/>
    </source>
</evidence>
<protein>
    <submittedName>
        <fullName evidence="1">Uncharacterized protein</fullName>
    </submittedName>
</protein>
<accession>A0AAE3GTF5</accession>
<dbReference type="Proteomes" id="UP001204953">
    <property type="component" value="Unassembled WGS sequence"/>
</dbReference>
<dbReference type="RefSeq" id="WP_254011029.1">
    <property type="nucleotide sequence ID" value="NZ_JAMZMM010000045.1"/>
</dbReference>
<proteinExistence type="predicted"/>
<sequence>MKDADDNVVYVGKASYKGTPQQALDRRISRGHDHYSPDVKPEIIDTQSNKAANAGAEEFFKQAYEKQGAKLTNKEEALDMGRKSRRDKSITKMKKFLEDLDSK</sequence>
<reference evidence="1" key="1">
    <citation type="submission" date="2022-06" db="EMBL/GenBank/DDBJ databases">
        <title>New cyanobacteria of genus Symplocastrum in benthos of Lake Baikal.</title>
        <authorList>
            <person name="Sorokovikova E."/>
            <person name="Tikhonova I."/>
            <person name="Krasnopeev A."/>
            <person name="Evseev P."/>
            <person name="Gladkikh A."/>
            <person name="Belykh O."/>
        </authorList>
    </citation>
    <scope>NUCLEOTIDE SEQUENCE</scope>
    <source>
        <strain evidence="1">BBK-W-15</strain>
    </source>
</reference>
<name>A0AAE3GTF5_9CYAN</name>
<keyword evidence="2" id="KW-1185">Reference proteome</keyword>
<gene>
    <name evidence="1" type="ORF">NJ959_07035</name>
</gene>
<dbReference type="AlphaFoldDB" id="A0AAE3GTF5"/>
<dbReference type="EMBL" id="JAMZMM010000045">
    <property type="protein sequence ID" value="MCP2728227.1"/>
    <property type="molecule type" value="Genomic_DNA"/>
</dbReference>
<evidence type="ECO:0000313" key="1">
    <source>
        <dbReference type="EMBL" id="MCP2728227.1"/>
    </source>
</evidence>